<comment type="caution">
    <text evidence="1">The sequence shown here is derived from an EMBL/GenBank/DDBJ whole genome shotgun (WGS) entry which is preliminary data.</text>
</comment>
<dbReference type="Gramene" id="XM_028378496.1">
    <property type="protein sequence ID" value="XP_028234297.1"/>
    <property type="gene ID" value="LOC114414170"/>
</dbReference>
<protein>
    <submittedName>
        <fullName evidence="1">Uncharacterized protein</fullName>
    </submittedName>
</protein>
<dbReference type="AlphaFoldDB" id="A0A445K8I1"/>
<dbReference type="Proteomes" id="UP000289340">
    <property type="component" value="Chromosome 6"/>
</dbReference>
<evidence type="ECO:0000313" key="1">
    <source>
        <dbReference type="EMBL" id="RZC07101.1"/>
    </source>
</evidence>
<dbReference type="EMBL" id="QZWG01000006">
    <property type="protein sequence ID" value="RZC07101.1"/>
    <property type="molecule type" value="Genomic_DNA"/>
</dbReference>
<proteinExistence type="predicted"/>
<name>A0A445K8I1_GLYSO</name>
<reference evidence="1 2" key="1">
    <citation type="submission" date="2018-09" db="EMBL/GenBank/DDBJ databases">
        <title>A high-quality reference genome of wild soybean provides a powerful tool to mine soybean genomes.</title>
        <authorList>
            <person name="Xie M."/>
            <person name="Chung C.Y.L."/>
            <person name="Li M.-W."/>
            <person name="Wong F.-L."/>
            <person name="Chan T.-F."/>
            <person name="Lam H.-M."/>
        </authorList>
    </citation>
    <scope>NUCLEOTIDE SEQUENCE [LARGE SCALE GENOMIC DNA]</scope>
    <source>
        <strain evidence="2">cv. W05</strain>
        <tissue evidence="1">Hypocotyl of etiolated seedlings</tissue>
    </source>
</reference>
<keyword evidence="2" id="KW-1185">Reference proteome</keyword>
<sequence length="122" mass="14129">MVSSRRPARFQKPDFMQTKPIGEEKLEVLRVAAAAVFLNEQNPEGESSFQEQEVMTNTGYGKNVRDETDNNDNGMELLATVATRIIRKRVEKKKLRKEKLRKKKLPLPLDLRWGNQKLRAFS</sequence>
<organism evidence="1 2">
    <name type="scientific">Glycine soja</name>
    <name type="common">Wild soybean</name>
    <dbReference type="NCBI Taxonomy" id="3848"/>
    <lineage>
        <taxon>Eukaryota</taxon>
        <taxon>Viridiplantae</taxon>
        <taxon>Streptophyta</taxon>
        <taxon>Embryophyta</taxon>
        <taxon>Tracheophyta</taxon>
        <taxon>Spermatophyta</taxon>
        <taxon>Magnoliopsida</taxon>
        <taxon>eudicotyledons</taxon>
        <taxon>Gunneridae</taxon>
        <taxon>Pentapetalae</taxon>
        <taxon>rosids</taxon>
        <taxon>fabids</taxon>
        <taxon>Fabales</taxon>
        <taxon>Fabaceae</taxon>
        <taxon>Papilionoideae</taxon>
        <taxon>50 kb inversion clade</taxon>
        <taxon>NPAAA clade</taxon>
        <taxon>indigoferoid/millettioid clade</taxon>
        <taxon>Phaseoleae</taxon>
        <taxon>Glycine</taxon>
        <taxon>Glycine subgen. Soja</taxon>
    </lineage>
</organism>
<accession>A0A445K8I1</accession>
<gene>
    <name evidence="1" type="ORF">D0Y65_014473</name>
</gene>
<evidence type="ECO:0000313" key="2">
    <source>
        <dbReference type="Proteomes" id="UP000289340"/>
    </source>
</evidence>